<gene>
    <name evidence="2" type="ORF">RFULGI_LOCUS3209</name>
</gene>
<keyword evidence="3" id="KW-1185">Reference proteome</keyword>
<feature type="chain" id="PRO_5040125827" evidence="1">
    <location>
        <begin position="24"/>
        <end position="280"/>
    </location>
</feature>
<feature type="signal peptide" evidence="1">
    <location>
        <begin position="1"/>
        <end position="23"/>
    </location>
</feature>
<protein>
    <submittedName>
        <fullName evidence="2">2487_t:CDS:1</fullName>
    </submittedName>
</protein>
<dbReference type="EMBL" id="CAJVPZ010002700">
    <property type="protein sequence ID" value="CAG8517871.1"/>
    <property type="molecule type" value="Genomic_DNA"/>
</dbReference>
<name>A0A9N9A632_9GLOM</name>
<evidence type="ECO:0000313" key="3">
    <source>
        <dbReference type="Proteomes" id="UP000789396"/>
    </source>
</evidence>
<evidence type="ECO:0000313" key="2">
    <source>
        <dbReference type="EMBL" id="CAG8517871.1"/>
    </source>
</evidence>
<evidence type="ECO:0000256" key="1">
    <source>
        <dbReference type="SAM" id="SignalP"/>
    </source>
</evidence>
<sequence>MTSYKSLSYFLIFLFLLFSVTSSANSHRSKNKDPCAPVIATKNPKYKDIKNCLTSFPYNAVAAKEISIRNAYKKLRDAHTQFSPSCYNFFLFEQNLHLYSVLDKQGNQVFDDLVDPTNIDCEVTFIDSVPAFDAIKNFANNHSFISRDLGVRFNNVLTSISLANDAPWILGSEFTVRGNGGPLPIKDLQDPKRSQIVPYVFHPKARELLSKKSKPSKPVKLSKAIKVDGDNHTQFYKSTDSDFGVVVLIDENITDKKGEVDFSKTLAGFKKLANEPSIKK</sequence>
<reference evidence="2" key="1">
    <citation type="submission" date="2021-06" db="EMBL/GenBank/DDBJ databases">
        <authorList>
            <person name="Kallberg Y."/>
            <person name="Tangrot J."/>
            <person name="Rosling A."/>
        </authorList>
    </citation>
    <scope>NUCLEOTIDE SEQUENCE</scope>
    <source>
        <strain evidence="2">IN212</strain>
    </source>
</reference>
<organism evidence="2 3">
    <name type="scientific">Racocetra fulgida</name>
    <dbReference type="NCBI Taxonomy" id="60492"/>
    <lineage>
        <taxon>Eukaryota</taxon>
        <taxon>Fungi</taxon>
        <taxon>Fungi incertae sedis</taxon>
        <taxon>Mucoromycota</taxon>
        <taxon>Glomeromycotina</taxon>
        <taxon>Glomeromycetes</taxon>
        <taxon>Diversisporales</taxon>
        <taxon>Gigasporaceae</taxon>
        <taxon>Racocetra</taxon>
    </lineage>
</organism>
<comment type="caution">
    <text evidence="2">The sequence shown here is derived from an EMBL/GenBank/DDBJ whole genome shotgun (WGS) entry which is preliminary data.</text>
</comment>
<accession>A0A9N9A632</accession>
<keyword evidence="1" id="KW-0732">Signal</keyword>
<dbReference type="AlphaFoldDB" id="A0A9N9A632"/>
<proteinExistence type="predicted"/>
<dbReference type="OrthoDB" id="27214at2759"/>
<feature type="non-terminal residue" evidence="2">
    <location>
        <position position="1"/>
    </location>
</feature>
<dbReference type="Proteomes" id="UP000789396">
    <property type="component" value="Unassembled WGS sequence"/>
</dbReference>